<gene>
    <name evidence="1" type="ORF">RHSIM_Rhsim02G0191900</name>
</gene>
<dbReference type="OrthoDB" id="10668530at2759"/>
<dbReference type="Proteomes" id="UP000626092">
    <property type="component" value="Unassembled WGS sequence"/>
</dbReference>
<evidence type="ECO:0000313" key="2">
    <source>
        <dbReference type="Proteomes" id="UP000626092"/>
    </source>
</evidence>
<proteinExistence type="predicted"/>
<dbReference type="EMBL" id="WJXA01000002">
    <property type="protein sequence ID" value="KAF7151931.1"/>
    <property type="molecule type" value="Genomic_DNA"/>
</dbReference>
<dbReference type="AlphaFoldDB" id="A0A834HPP7"/>
<keyword evidence="2" id="KW-1185">Reference proteome</keyword>
<comment type="caution">
    <text evidence="1">The sequence shown here is derived from an EMBL/GenBank/DDBJ whole genome shotgun (WGS) entry which is preliminary data.</text>
</comment>
<evidence type="ECO:0000313" key="1">
    <source>
        <dbReference type="EMBL" id="KAF7151931.1"/>
    </source>
</evidence>
<accession>A0A834HPP7</accession>
<protein>
    <submittedName>
        <fullName evidence="1">Uncharacterized protein</fullName>
    </submittedName>
</protein>
<reference evidence="1" key="1">
    <citation type="submission" date="2019-11" db="EMBL/GenBank/DDBJ databases">
        <authorList>
            <person name="Liu Y."/>
            <person name="Hou J."/>
            <person name="Li T.-Q."/>
            <person name="Guan C.-H."/>
            <person name="Wu X."/>
            <person name="Wu H.-Z."/>
            <person name="Ling F."/>
            <person name="Zhang R."/>
            <person name="Shi X.-G."/>
            <person name="Ren J.-P."/>
            <person name="Chen E.-F."/>
            <person name="Sun J.-M."/>
        </authorList>
    </citation>
    <scope>NUCLEOTIDE SEQUENCE</scope>
    <source>
        <strain evidence="1">Adult_tree_wgs_1</strain>
        <tissue evidence="1">Leaves</tissue>
    </source>
</reference>
<sequence length="163" mass="18051">MKNRFFPCPDQLKYTVIGQRLLTRPSSQPCMETEEFNLLQKMLNAIGEERYKDAAEVKVKLSHLIQNGIAPSYKTLILNKESTTMTTTATGISDETTTGVSEDYTTPSLPRDSGLEAIQCGNASPGIQVPQDADGHWRDWIPSYRLVENGLGTLQGSHLSSNF</sequence>
<organism evidence="1 2">
    <name type="scientific">Rhododendron simsii</name>
    <name type="common">Sims's rhododendron</name>
    <dbReference type="NCBI Taxonomy" id="118357"/>
    <lineage>
        <taxon>Eukaryota</taxon>
        <taxon>Viridiplantae</taxon>
        <taxon>Streptophyta</taxon>
        <taxon>Embryophyta</taxon>
        <taxon>Tracheophyta</taxon>
        <taxon>Spermatophyta</taxon>
        <taxon>Magnoliopsida</taxon>
        <taxon>eudicotyledons</taxon>
        <taxon>Gunneridae</taxon>
        <taxon>Pentapetalae</taxon>
        <taxon>asterids</taxon>
        <taxon>Ericales</taxon>
        <taxon>Ericaceae</taxon>
        <taxon>Ericoideae</taxon>
        <taxon>Rhodoreae</taxon>
        <taxon>Rhododendron</taxon>
    </lineage>
</organism>
<name>A0A834HPP7_RHOSS</name>